<dbReference type="AlphaFoldDB" id="A0A1H9SI59"/>
<dbReference type="InterPro" id="IPR032675">
    <property type="entry name" value="LRR_dom_sf"/>
</dbReference>
<dbReference type="CDD" id="cd14789">
    <property type="entry name" value="Tiki"/>
    <property type="match status" value="1"/>
</dbReference>
<accession>A0A1H9SI59</accession>
<gene>
    <name evidence="2" type="ORF">SAMN05518684_104203</name>
</gene>
<protein>
    <recommendedName>
        <fullName evidence="4">TraB family protein</fullName>
    </recommendedName>
</protein>
<dbReference type="PANTHER" id="PTHR40590:SF1">
    <property type="entry name" value="CYTOPLASMIC PROTEIN"/>
    <property type="match status" value="1"/>
</dbReference>
<feature type="chain" id="PRO_5011703764" description="TraB family protein" evidence="1">
    <location>
        <begin position="21"/>
        <end position="416"/>
    </location>
</feature>
<dbReference type="PANTHER" id="PTHR40590">
    <property type="entry name" value="CYTOPLASMIC PROTEIN-RELATED"/>
    <property type="match status" value="1"/>
</dbReference>
<keyword evidence="1" id="KW-0732">Signal</keyword>
<dbReference type="EMBL" id="FOGT01000004">
    <property type="protein sequence ID" value="SER83919.1"/>
    <property type="molecule type" value="Genomic_DNA"/>
</dbReference>
<dbReference type="RefSeq" id="WP_177174219.1">
    <property type="nucleotide sequence ID" value="NZ_FOGT01000004.1"/>
</dbReference>
<dbReference type="InterPro" id="IPR001611">
    <property type="entry name" value="Leu-rich_rpt"/>
</dbReference>
<name>A0A1H9SI59_9BACI</name>
<feature type="signal peptide" evidence="1">
    <location>
        <begin position="1"/>
        <end position="20"/>
    </location>
</feature>
<sequence length="416" mass="46263">MIIRKLTLLAGLSLLFTACTDETSTDETPFEDEALKDAVAEEAGGNGLSENDLSDIQSLDASGAGITSLEGIGSLPNLRDFNLSHNDINDFSPLLSLENLENLHAGDLFITVESEGSKLEVLEELEENGVEIEGRTRLAFEDTYDGPSKGVFYRVEENGQTVYLFGSVHVGDEEMYPLHNDIEEAFQEADYLAVEIDTADVNEMEASQVMMEHGTYTDGTSLSDVVDDEIYEEAADRLAAYGLNEAMINQFKPWFVSMMLSDLALEETDYRSEEGIDMHFIERAHESGLPVISLESIESQIESLSSAPEEEQVESLEEMVKQFDIYEEELETMINVWKAGNTDIFAQLREMDGDTDQLAMDERDEDMTAQIEEFLSDDSGDTYFVVVGALHLAGENSIPDLLTERGYSVEAPEDFQ</sequence>
<evidence type="ECO:0008006" key="4">
    <source>
        <dbReference type="Google" id="ProtNLM"/>
    </source>
</evidence>
<organism evidence="2 3">
    <name type="scientific">Salipaludibacillus aurantiacus</name>
    <dbReference type="NCBI Taxonomy" id="1601833"/>
    <lineage>
        <taxon>Bacteria</taxon>
        <taxon>Bacillati</taxon>
        <taxon>Bacillota</taxon>
        <taxon>Bacilli</taxon>
        <taxon>Bacillales</taxon>
        <taxon>Bacillaceae</taxon>
    </lineage>
</organism>
<dbReference type="Proteomes" id="UP000198571">
    <property type="component" value="Unassembled WGS sequence"/>
</dbReference>
<dbReference type="SUPFAM" id="SSF52075">
    <property type="entry name" value="Outer arm dynein light chain 1"/>
    <property type="match status" value="1"/>
</dbReference>
<evidence type="ECO:0000313" key="3">
    <source>
        <dbReference type="Proteomes" id="UP000198571"/>
    </source>
</evidence>
<dbReference type="InterPro" id="IPR047111">
    <property type="entry name" value="YbaP-like"/>
</dbReference>
<dbReference type="Gene3D" id="3.80.10.10">
    <property type="entry name" value="Ribonuclease Inhibitor"/>
    <property type="match status" value="1"/>
</dbReference>
<reference evidence="3" key="1">
    <citation type="submission" date="2016-10" db="EMBL/GenBank/DDBJ databases">
        <authorList>
            <person name="Varghese N."/>
            <person name="Submissions S."/>
        </authorList>
    </citation>
    <scope>NUCLEOTIDE SEQUENCE [LARGE SCALE GENOMIC DNA]</scope>
    <source>
        <strain evidence="3">S9</strain>
    </source>
</reference>
<dbReference type="STRING" id="1601833.SAMN05518684_104203"/>
<dbReference type="PROSITE" id="PS51450">
    <property type="entry name" value="LRR"/>
    <property type="match status" value="1"/>
</dbReference>
<dbReference type="PROSITE" id="PS51257">
    <property type="entry name" value="PROKAR_LIPOPROTEIN"/>
    <property type="match status" value="1"/>
</dbReference>
<dbReference type="Pfam" id="PF01963">
    <property type="entry name" value="TraB_PrgY_gumN"/>
    <property type="match status" value="1"/>
</dbReference>
<dbReference type="InterPro" id="IPR002816">
    <property type="entry name" value="TraB/PrgY/GumN_fam"/>
</dbReference>
<evidence type="ECO:0000313" key="2">
    <source>
        <dbReference type="EMBL" id="SER83919.1"/>
    </source>
</evidence>
<keyword evidence="3" id="KW-1185">Reference proteome</keyword>
<proteinExistence type="predicted"/>
<evidence type="ECO:0000256" key="1">
    <source>
        <dbReference type="SAM" id="SignalP"/>
    </source>
</evidence>